<dbReference type="GO" id="GO:0009116">
    <property type="term" value="P:nucleoside metabolic process"/>
    <property type="evidence" value="ECO:0007669"/>
    <property type="project" value="InterPro"/>
</dbReference>
<dbReference type="STRING" id="1044.EH31_08295"/>
<keyword evidence="2 4" id="KW-0560">Oxidoreductase</keyword>
<dbReference type="Gene3D" id="3.90.1150.10">
    <property type="entry name" value="Aspartate Aminotransferase, domain 1"/>
    <property type="match status" value="1"/>
</dbReference>
<dbReference type="PIRSF" id="PIRSF006815">
    <property type="entry name" value="GcvPA"/>
    <property type="match status" value="1"/>
</dbReference>
<dbReference type="SUPFAM" id="SSF53383">
    <property type="entry name" value="PLP-dependent transferases"/>
    <property type="match status" value="1"/>
</dbReference>
<dbReference type="OrthoDB" id="9801272at2"/>
<dbReference type="GO" id="GO:0019464">
    <property type="term" value="P:glycine decarboxylation via glycine cleavage system"/>
    <property type="evidence" value="ECO:0007669"/>
    <property type="project" value="UniProtKB-UniRule"/>
</dbReference>
<dbReference type="EMBL" id="JMIW01000003">
    <property type="protein sequence ID" value="KEO90082.1"/>
    <property type="molecule type" value="Genomic_DNA"/>
</dbReference>
<gene>
    <name evidence="4" type="primary">gcvPA</name>
    <name evidence="6" type="ORF">EH31_08295</name>
</gene>
<dbReference type="Gene3D" id="3.40.640.10">
    <property type="entry name" value="Type I PLP-dependent aspartate aminotransferase-like (Major domain)"/>
    <property type="match status" value="1"/>
</dbReference>
<dbReference type="EC" id="1.4.4.2" evidence="4"/>
<protein>
    <recommendedName>
        <fullName evidence="4">Probable glycine dehydrogenase (decarboxylating) subunit 1</fullName>
        <ecNumber evidence="4">1.4.4.2</ecNumber>
    </recommendedName>
    <alternativeName>
        <fullName evidence="4">Glycine cleavage system P-protein subunit 1</fullName>
    </alternativeName>
    <alternativeName>
        <fullName evidence="4">Glycine decarboxylase subunit 1</fullName>
    </alternativeName>
    <alternativeName>
        <fullName evidence="4">Glycine dehydrogenase (aminomethyl-transferring) subunit 1</fullName>
    </alternativeName>
</protein>
<dbReference type="RefSeq" id="WP_034959560.1">
    <property type="nucleotide sequence ID" value="NZ_JMIW01000003.1"/>
</dbReference>
<evidence type="ECO:0000256" key="1">
    <source>
        <dbReference type="ARBA" id="ARBA00003788"/>
    </source>
</evidence>
<comment type="subunit">
    <text evidence="4">The glycine cleavage system is composed of four proteins: P, T, L and H. In this organism, the P 'protein' is a heterodimer of two subunits.</text>
</comment>
<dbReference type="CDD" id="cd00613">
    <property type="entry name" value="GDC-P"/>
    <property type="match status" value="1"/>
</dbReference>
<dbReference type="GO" id="GO:0004375">
    <property type="term" value="F:glycine dehydrogenase (decarboxylating) activity"/>
    <property type="evidence" value="ECO:0007669"/>
    <property type="project" value="UniProtKB-EC"/>
</dbReference>
<dbReference type="NCBIfam" id="NF001696">
    <property type="entry name" value="PRK00451.1"/>
    <property type="match status" value="1"/>
</dbReference>
<reference evidence="6 7" key="1">
    <citation type="submission" date="2014-04" db="EMBL/GenBank/DDBJ databases">
        <title>A comprehensive comparison of genomes of Erythrobacter spp. strains.</title>
        <authorList>
            <person name="Zheng Q."/>
        </authorList>
    </citation>
    <scope>NUCLEOTIDE SEQUENCE [LARGE SCALE GENOMIC DNA]</scope>
    <source>
        <strain evidence="6 7">DSM 6997</strain>
    </source>
</reference>
<dbReference type="Pfam" id="PF02347">
    <property type="entry name" value="GDC-P"/>
    <property type="match status" value="1"/>
</dbReference>
<dbReference type="InterPro" id="IPR015422">
    <property type="entry name" value="PyrdxlP-dep_Trfase_small"/>
</dbReference>
<sequence length="458" mass="49079">MRYLPLTDTDRGDMLAKIGADNIDDLFVDVPEVARLDGPIRGLPMHASEMAVERHMKRLAGKNTVAGDVPFFLGAGAYRHHVPASVDTVIQRGEFLTAYTPYQPEIAQGTLQMLFEFQTQVANLYGCAVANASLYDGSTACWEAVAMATRVTKKNRAVLSGALHPHYSEVVKTMAQFTGDVIADSAPAIQAEPDLEGLTSRIDEETACVVVQYPDILGRISDLSAVAEAAHAKGALLVVVNTEPVALGAIKSPGEMGADIVVGEGQSIGVGLQFGGPYLGLFAVRDPKHVRQMPGRLCGETVDAEGKRGFVLTLSTREQHIRREKATSNICTNSGLCALAFSVHMTLLGEKGMRELAAENHRLACIAADRLAKVPGVSLLNNAFFNEFTIMLDGKPARDVVRALADRGVLGGVSLGRLYPGVERLQQALLVAVTETTTEDDIETLATELEALIKEDAQ</sequence>
<dbReference type="HAMAP" id="MF_00712">
    <property type="entry name" value="GcvPA"/>
    <property type="match status" value="1"/>
</dbReference>
<dbReference type="InterPro" id="IPR023010">
    <property type="entry name" value="GcvPA"/>
</dbReference>
<evidence type="ECO:0000256" key="3">
    <source>
        <dbReference type="ARBA" id="ARBA00049026"/>
    </source>
</evidence>
<comment type="caution">
    <text evidence="6">The sequence shown here is derived from an EMBL/GenBank/DDBJ whole genome shotgun (WGS) entry which is preliminary data.</text>
</comment>
<dbReference type="InterPro" id="IPR015424">
    <property type="entry name" value="PyrdxlP-dep_Trfase"/>
</dbReference>
<comment type="similarity">
    <text evidence="4">Belongs to the GcvP family. N-terminal subunit subfamily.</text>
</comment>
<keyword evidence="7" id="KW-1185">Reference proteome</keyword>
<dbReference type="InterPro" id="IPR049315">
    <property type="entry name" value="GDC-P_N"/>
</dbReference>
<dbReference type="PANTHER" id="PTHR42806:SF1">
    <property type="entry name" value="GLYCINE DEHYDROGENASE (DECARBOXYLATING)"/>
    <property type="match status" value="1"/>
</dbReference>
<comment type="catalytic activity">
    <reaction evidence="3 4">
        <text>N(6)-[(R)-lipoyl]-L-lysyl-[glycine-cleavage complex H protein] + glycine + H(+) = N(6)-[(R)-S(8)-aminomethyldihydrolipoyl]-L-lysyl-[glycine-cleavage complex H protein] + CO2</text>
        <dbReference type="Rhea" id="RHEA:24304"/>
        <dbReference type="Rhea" id="RHEA-COMP:10494"/>
        <dbReference type="Rhea" id="RHEA-COMP:10495"/>
        <dbReference type="ChEBI" id="CHEBI:15378"/>
        <dbReference type="ChEBI" id="CHEBI:16526"/>
        <dbReference type="ChEBI" id="CHEBI:57305"/>
        <dbReference type="ChEBI" id="CHEBI:83099"/>
        <dbReference type="ChEBI" id="CHEBI:83143"/>
        <dbReference type="EC" id="1.4.4.2"/>
    </reaction>
</comment>
<evidence type="ECO:0000313" key="7">
    <source>
        <dbReference type="Proteomes" id="UP000027647"/>
    </source>
</evidence>
<dbReference type="Proteomes" id="UP000027647">
    <property type="component" value="Unassembled WGS sequence"/>
</dbReference>
<evidence type="ECO:0000256" key="4">
    <source>
        <dbReference type="HAMAP-Rule" id="MF_00712"/>
    </source>
</evidence>
<dbReference type="eggNOG" id="COG0403">
    <property type="taxonomic scope" value="Bacteria"/>
</dbReference>
<evidence type="ECO:0000259" key="5">
    <source>
        <dbReference type="Pfam" id="PF02347"/>
    </source>
</evidence>
<dbReference type="PANTHER" id="PTHR42806">
    <property type="entry name" value="GLYCINE CLEAVAGE SYSTEM P-PROTEIN"/>
    <property type="match status" value="1"/>
</dbReference>
<evidence type="ECO:0000256" key="2">
    <source>
        <dbReference type="ARBA" id="ARBA00023002"/>
    </source>
</evidence>
<proteinExistence type="inferred from homology"/>
<comment type="function">
    <text evidence="1 4">The glycine cleavage system catalyzes the degradation of glycine. The P protein binds the alpha-amino group of glycine through its pyridoxal phosphate cofactor; CO(2) is released and the remaining methylamine moiety is then transferred to the lipoamide cofactor of the H protein.</text>
</comment>
<organism evidence="6 7">
    <name type="scientific">Erythrobacter longus</name>
    <dbReference type="NCBI Taxonomy" id="1044"/>
    <lineage>
        <taxon>Bacteria</taxon>
        <taxon>Pseudomonadati</taxon>
        <taxon>Pseudomonadota</taxon>
        <taxon>Alphaproteobacteria</taxon>
        <taxon>Sphingomonadales</taxon>
        <taxon>Erythrobacteraceae</taxon>
        <taxon>Erythrobacter/Porphyrobacter group</taxon>
        <taxon>Erythrobacter</taxon>
    </lineage>
</organism>
<name>A0A074MWW0_ERYLO</name>
<evidence type="ECO:0000313" key="6">
    <source>
        <dbReference type="EMBL" id="KEO90082.1"/>
    </source>
</evidence>
<feature type="domain" description="Glycine cleavage system P-protein N-terminal" evidence="5">
    <location>
        <begin position="1"/>
        <end position="447"/>
    </location>
</feature>
<dbReference type="AlphaFoldDB" id="A0A074MWW0"/>
<dbReference type="InterPro" id="IPR015421">
    <property type="entry name" value="PyrdxlP-dep_Trfase_major"/>
</dbReference>
<dbReference type="InterPro" id="IPR020581">
    <property type="entry name" value="GDC_P"/>
</dbReference>
<accession>A0A074MWW0</accession>